<feature type="domain" description="N-acetylmuramoyl-L-alanine amidase" evidence="4">
    <location>
        <begin position="359"/>
        <end position="522"/>
    </location>
</feature>
<feature type="region of interest" description="Disordered" evidence="2">
    <location>
        <begin position="559"/>
        <end position="578"/>
    </location>
</feature>
<dbReference type="InterPro" id="IPR002502">
    <property type="entry name" value="Amidase_domain"/>
</dbReference>
<feature type="region of interest" description="Disordered" evidence="2">
    <location>
        <begin position="718"/>
        <end position="738"/>
    </location>
</feature>
<keyword evidence="3" id="KW-0732">Signal</keyword>
<feature type="compositionally biased region" description="Low complexity" evidence="2">
    <location>
        <begin position="229"/>
        <end position="263"/>
    </location>
</feature>
<dbReference type="GO" id="GO:0008270">
    <property type="term" value="F:zinc ion binding"/>
    <property type="evidence" value="ECO:0007669"/>
    <property type="project" value="InterPro"/>
</dbReference>
<dbReference type="PANTHER" id="PTHR11022:SF41">
    <property type="entry name" value="PEPTIDOGLYCAN-RECOGNITION PROTEIN LC-RELATED"/>
    <property type="match status" value="1"/>
</dbReference>
<dbReference type="AlphaFoldDB" id="A0A916TF89"/>
<evidence type="ECO:0000256" key="2">
    <source>
        <dbReference type="SAM" id="MobiDB-lite"/>
    </source>
</evidence>
<feature type="region of interest" description="Disordered" evidence="2">
    <location>
        <begin position="223"/>
        <end position="296"/>
    </location>
</feature>
<dbReference type="EMBL" id="BMGC01000029">
    <property type="protein sequence ID" value="GGB41747.1"/>
    <property type="molecule type" value="Genomic_DNA"/>
</dbReference>
<comment type="similarity">
    <text evidence="1">Belongs to the N-acetylmuramoyl-L-alanine amidase 2 family.</text>
</comment>
<gene>
    <name evidence="6" type="ORF">GCM10011489_31660</name>
</gene>
<evidence type="ECO:0000259" key="5">
    <source>
        <dbReference type="SMART" id="SM00701"/>
    </source>
</evidence>
<proteinExistence type="inferred from homology"/>
<dbReference type="SUPFAM" id="SSF55846">
    <property type="entry name" value="N-acetylmuramoyl-L-alanine amidase-like"/>
    <property type="match status" value="1"/>
</dbReference>
<feature type="chain" id="PRO_5039525283" description="LGFP repeat-containing protein" evidence="3">
    <location>
        <begin position="19"/>
        <end position="738"/>
    </location>
</feature>
<reference evidence="6" key="1">
    <citation type="journal article" date="2014" name="Int. J. Syst. Evol. Microbiol.">
        <title>Complete genome sequence of Corynebacterium casei LMG S-19264T (=DSM 44701T), isolated from a smear-ripened cheese.</title>
        <authorList>
            <consortium name="US DOE Joint Genome Institute (JGI-PGF)"/>
            <person name="Walter F."/>
            <person name="Albersmeier A."/>
            <person name="Kalinowski J."/>
            <person name="Ruckert C."/>
        </authorList>
    </citation>
    <scope>NUCLEOTIDE SEQUENCE</scope>
    <source>
        <strain evidence="6">CGMCC 1.12827</strain>
    </source>
</reference>
<dbReference type="SMART" id="SM00701">
    <property type="entry name" value="PGRP"/>
    <property type="match status" value="1"/>
</dbReference>
<dbReference type="SMART" id="SM00644">
    <property type="entry name" value="Ami_2"/>
    <property type="match status" value="1"/>
</dbReference>
<protein>
    <recommendedName>
        <fullName evidence="8">LGFP repeat-containing protein</fullName>
    </recommendedName>
</protein>
<dbReference type="Pfam" id="PF08310">
    <property type="entry name" value="LGFP"/>
    <property type="match status" value="1"/>
</dbReference>
<dbReference type="GO" id="GO:0008745">
    <property type="term" value="F:N-acetylmuramoyl-L-alanine amidase activity"/>
    <property type="evidence" value="ECO:0007669"/>
    <property type="project" value="InterPro"/>
</dbReference>
<reference evidence="6" key="2">
    <citation type="submission" date="2020-09" db="EMBL/GenBank/DDBJ databases">
        <authorList>
            <person name="Sun Q."/>
            <person name="Zhou Y."/>
        </authorList>
    </citation>
    <scope>NUCLEOTIDE SEQUENCE</scope>
    <source>
        <strain evidence="6">CGMCC 1.12827</strain>
    </source>
</reference>
<feature type="region of interest" description="Disordered" evidence="2">
    <location>
        <begin position="88"/>
        <end position="134"/>
    </location>
</feature>
<dbReference type="InterPro" id="IPR013207">
    <property type="entry name" value="LGFP"/>
</dbReference>
<feature type="compositionally biased region" description="Polar residues" evidence="2">
    <location>
        <begin position="264"/>
        <end position="273"/>
    </location>
</feature>
<evidence type="ECO:0000256" key="1">
    <source>
        <dbReference type="ARBA" id="ARBA00007553"/>
    </source>
</evidence>
<dbReference type="Pfam" id="PF01510">
    <property type="entry name" value="Amidase_2"/>
    <property type="match status" value="1"/>
</dbReference>
<feature type="domain" description="Peptidoglycan recognition protein family" evidence="5">
    <location>
        <begin position="345"/>
        <end position="493"/>
    </location>
</feature>
<dbReference type="InterPro" id="IPR015510">
    <property type="entry name" value="PGRP"/>
</dbReference>
<evidence type="ECO:0000259" key="4">
    <source>
        <dbReference type="SMART" id="SM00644"/>
    </source>
</evidence>
<dbReference type="Gene3D" id="3.40.80.10">
    <property type="entry name" value="Peptidoglycan recognition protein-like"/>
    <property type="match status" value="1"/>
</dbReference>
<name>A0A916TF89_9ACTN</name>
<keyword evidence="7" id="KW-1185">Reference proteome</keyword>
<feature type="compositionally biased region" description="Low complexity" evidence="2">
    <location>
        <begin position="721"/>
        <end position="738"/>
    </location>
</feature>
<evidence type="ECO:0008006" key="8">
    <source>
        <dbReference type="Google" id="ProtNLM"/>
    </source>
</evidence>
<evidence type="ECO:0000313" key="7">
    <source>
        <dbReference type="Proteomes" id="UP000621454"/>
    </source>
</evidence>
<dbReference type="InterPro" id="IPR006619">
    <property type="entry name" value="PGRP_domain_met/bac"/>
</dbReference>
<feature type="signal peptide" evidence="3">
    <location>
        <begin position="1"/>
        <end position="18"/>
    </location>
</feature>
<accession>A0A916TF89</accession>
<dbReference type="GO" id="GO:0009253">
    <property type="term" value="P:peptidoglycan catabolic process"/>
    <property type="evidence" value="ECO:0007669"/>
    <property type="project" value="InterPro"/>
</dbReference>
<dbReference type="CDD" id="cd06583">
    <property type="entry name" value="PGRP"/>
    <property type="match status" value="1"/>
</dbReference>
<evidence type="ECO:0000313" key="6">
    <source>
        <dbReference type="EMBL" id="GGB41747.1"/>
    </source>
</evidence>
<dbReference type="Proteomes" id="UP000621454">
    <property type="component" value="Unassembled WGS sequence"/>
</dbReference>
<dbReference type="InterPro" id="IPR036505">
    <property type="entry name" value="Amidase/PGRP_sf"/>
</dbReference>
<feature type="compositionally biased region" description="Low complexity" evidence="2">
    <location>
        <begin position="90"/>
        <end position="134"/>
    </location>
</feature>
<organism evidence="6 7">
    <name type="scientific">Gordonia jinhuaensis</name>
    <dbReference type="NCBI Taxonomy" id="1517702"/>
    <lineage>
        <taxon>Bacteria</taxon>
        <taxon>Bacillati</taxon>
        <taxon>Actinomycetota</taxon>
        <taxon>Actinomycetes</taxon>
        <taxon>Mycobacteriales</taxon>
        <taxon>Gordoniaceae</taxon>
        <taxon>Gordonia</taxon>
    </lineage>
</organism>
<comment type="caution">
    <text evidence="6">The sequence shown here is derived from an EMBL/GenBank/DDBJ whole genome shotgun (WGS) entry which is preliminary data.</text>
</comment>
<dbReference type="PANTHER" id="PTHR11022">
    <property type="entry name" value="PEPTIDOGLYCAN RECOGNITION PROTEIN"/>
    <property type="match status" value="1"/>
</dbReference>
<sequence>MLGAVATLVVASPAIVLATSSTTATNVDKHAPLSSEKTRINEVSLDQVPSLVLNIVSSGLAKAGVSLPPIDLSKVHLPDIDVPVPDGLVPSQLLPQSSATQTSTTQASTTPASTTPGTPGSSTAPGRPAAAGEAVPAGAVVKEISQKTPFSMVGLTWDGIADTTAYIRARQADGSWGPWIAADPAEGSAKKTAKDPNKQGTEPIWVGKTTLVQVAVTQKGLATPAPLDSTPAPSAGATTTAVTPSSAAAPATTTHPSTTRTPAQASVPTTTVSRGGIAPRAFREEPAPAPGTSDAAGALSSAAMDAVNGAAQQIISTLQAALISPGPGGAAAPTGLAATPPGAEPPVITRAQWGADESLRCSDPTYDDSVRAAIVHHTAGTNDYTPAQSAEIVRGIYAYHAQTLGWCDIGYNALIDKYGQVFEGAFGGLDKNVEGAHTGGFNPDTVGIALLGDLDQAQPTPAMINAAGRFLGWRLKLAAIDPNAMSHLTSIGYSTAHYAAGEVTDLPVISGHRDYDSTECPGQYGYAALPQIRAIAAGGPLLTDPVLTAPQPPVAAVAGDAAAQANTPAGDAPATGAADQNLLSGTNLGPLNAANLGEIAKQWLALGGAGGPLGAALTGEQTGTDGISKYVHFANGDVTWSPDTGTQVVQGLLSKAWDQLGGATGSLGLPTGGQTTSTVDGQQVLTQVFQFGQLVLNTVTGAVTKVVTTYTDTYNQQMSQPAAPAAVPTAPAAAPASP</sequence>
<evidence type="ECO:0000256" key="3">
    <source>
        <dbReference type="SAM" id="SignalP"/>
    </source>
</evidence>